<proteinExistence type="predicted"/>
<dbReference type="GO" id="GO:0005524">
    <property type="term" value="F:ATP binding"/>
    <property type="evidence" value="ECO:0007669"/>
    <property type="project" value="InterPro"/>
</dbReference>
<dbReference type="OrthoDB" id="8233587at2"/>
<dbReference type="PANTHER" id="PTHR11384:SF59">
    <property type="entry name" value="LYSOSOMAL COBALAMIN TRANSPORTER ABCD4"/>
    <property type="match status" value="1"/>
</dbReference>
<dbReference type="STRING" id="402385.SAMN05421848_3086"/>
<feature type="transmembrane region" description="Helical" evidence="6">
    <location>
        <begin position="209"/>
        <end position="228"/>
    </location>
</feature>
<dbReference type="NCBIfam" id="NF008306">
    <property type="entry name" value="PRK11098.1"/>
    <property type="match status" value="1"/>
</dbReference>
<feature type="transmembrane region" description="Helical" evidence="6">
    <location>
        <begin position="248"/>
        <end position="269"/>
    </location>
</feature>
<keyword evidence="3 6" id="KW-0812">Transmembrane</keyword>
<dbReference type="GO" id="GO:1904680">
    <property type="term" value="F:peptide transmembrane transporter activity"/>
    <property type="evidence" value="ECO:0007669"/>
    <property type="project" value="InterPro"/>
</dbReference>
<evidence type="ECO:0000313" key="7">
    <source>
        <dbReference type="EMBL" id="SFC86998.1"/>
    </source>
</evidence>
<keyword evidence="2" id="KW-0813">Transport</keyword>
<gene>
    <name evidence="7" type="ORF">SAMN05421848_3086</name>
</gene>
<dbReference type="Proteomes" id="UP000199046">
    <property type="component" value="Unassembled WGS sequence"/>
</dbReference>
<evidence type="ECO:0000256" key="6">
    <source>
        <dbReference type="SAM" id="Phobius"/>
    </source>
</evidence>
<dbReference type="InterPro" id="IPR036640">
    <property type="entry name" value="ABC1_TM_sf"/>
</dbReference>
<feature type="transmembrane region" description="Helical" evidence="6">
    <location>
        <begin position="63"/>
        <end position="82"/>
    </location>
</feature>
<dbReference type="RefSeq" id="WP_090135817.1">
    <property type="nucleotide sequence ID" value="NZ_FOLY01000007.1"/>
</dbReference>
<name>A0A1I1MUW9_9GAMM</name>
<dbReference type="InterPro" id="IPR009248">
    <property type="entry name" value="SbmA_BacA"/>
</dbReference>
<dbReference type="EMBL" id="FOLY01000007">
    <property type="protein sequence ID" value="SFC86998.1"/>
    <property type="molecule type" value="Genomic_DNA"/>
</dbReference>
<evidence type="ECO:0000256" key="1">
    <source>
        <dbReference type="ARBA" id="ARBA00004651"/>
    </source>
</evidence>
<evidence type="ECO:0000256" key="2">
    <source>
        <dbReference type="ARBA" id="ARBA00022448"/>
    </source>
</evidence>
<dbReference type="NCBIfam" id="NF009036">
    <property type="entry name" value="PRK12369.1"/>
    <property type="match status" value="1"/>
</dbReference>
<evidence type="ECO:0000256" key="4">
    <source>
        <dbReference type="ARBA" id="ARBA00022989"/>
    </source>
</evidence>
<keyword evidence="8" id="KW-1185">Reference proteome</keyword>
<evidence type="ECO:0000313" key="8">
    <source>
        <dbReference type="Proteomes" id="UP000199046"/>
    </source>
</evidence>
<dbReference type="Pfam" id="PF05992">
    <property type="entry name" value="SbmA_BacA"/>
    <property type="match status" value="1"/>
</dbReference>
<feature type="transmembrane region" description="Helical" evidence="6">
    <location>
        <begin position="94"/>
        <end position="118"/>
    </location>
</feature>
<feature type="transmembrane region" description="Helical" evidence="6">
    <location>
        <begin position="138"/>
        <end position="162"/>
    </location>
</feature>
<dbReference type="InterPro" id="IPR050835">
    <property type="entry name" value="ABC_transporter_sub-D"/>
</dbReference>
<dbReference type="GO" id="GO:0015833">
    <property type="term" value="P:peptide transport"/>
    <property type="evidence" value="ECO:0007669"/>
    <property type="project" value="InterPro"/>
</dbReference>
<protein>
    <submittedName>
        <fullName evidence="7">Peptide/bleomycin uptake transporter</fullName>
    </submittedName>
</protein>
<sequence length="414" mass="46984">MLRSFFPNPPLFFSSVVVWALLCIGLWQMGASGWGAAIGLPPLADGDALPVDVSRFWAPSLLWFYLYYALCVAVFAAAWHVIDRHRWQRWSILGSALIIFMTWFSVQTSVAINAWYGPFWDMIQQALGGDSGVTVTDIYTGMLSFAGIAFVAVTVGVLNYFVVSHYIFRWRWAMNNFYMQHWSRLRHIEGAAQRVQEDTMRFSTTLEGLGVNLLKALMTLIAFMPILYSMSQDITELPIIGHVPNALVWAAVIWSLFGTVLLAVVGIRLPGLEFRNQRVEAAYRKELVYGEDDAERAAPASVAMLFDRVRKNYFRLYWHYTYFNVARIFYLQADVVFGFIVLAPSIVAGKLTLGLLQQILNVFEKVRESFQYLVTSWSTIIELLSIIKRLRAFEAMIDGGLPNEDTKLSNDAVS</sequence>
<dbReference type="PANTHER" id="PTHR11384">
    <property type="entry name" value="ATP-BINDING CASSETTE, SUB-FAMILY D MEMBER"/>
    <property type="match status" value="1"/>
</dbReference>
<dbReference type="Gene3D" id="1.20.1560.10">
    <property type="entry name" value="ABC transporter type 1, transmembrane domain"/>
    <property type="match status" value="1"/>
</dbReference>
<comment type="subcellular location">
    <subcellularLocation>
        <location evidence="1">Cell membrane</location>
        <topology evidence="1">Multi-pass membrane protein</topology>
    </subcellularLocation>
</comment>
<keyword evidence="5 6" id="KW-0472">Membrane</keyword>
<reference evidence="8" key="1">
    <citation type="submission" date="2016-10" db="EMBL/GenBank/DDBJ databases">
        <authorList>
            <person name="Varghese N."/>
            <person name="Submissions S."/>
        </authorList>
    </citation>
    <scope>NUCLEOTIDE SEQUENCE [LARGE SCALE GENOMIC DNA]</scope>
    <source>
        <strain evidence="8">DSM 23439</strain>
    </source>
</reference>
<dbReference type="AlphaFoldDB" id="A0A1I1MUW9"/>
<keyword evidence="4 6" id="KW-1133">Transmembrane helix</keyword>
<dbReference type="SUPFAM" id="SSF90123">
    <property type="entry name" value="ABC transporter transmembrane region"/>
    <property type="match status" value="1"/>
</dbReference>
<feature type="transmembrane region" description="Helical" evidence="6">
    <location>
        <begin position="328"/>
        <end position="349"/>
    </location>
</feature>
<organism evidence="7 8">
    <name type="scientific">Kushneria avicenniae</name>
    <dbReference type="NCBI Taxonomy" id="402385"/>
    <lineage>
        <taxon>Bacteria</taxon>
        <taxon>Pseudomonadati</taxon>
        <taxon>Pseudomonadota</taxon>
        <taxon>Gammaproteobacteria</taxon>
        <taxon>Oceanospirillales</taxon>
        <taxon>Halomonadaceae</taxon>
        <taxon>Kushneria</taxon>
    </lineage>
</organism>
<dbReference type="GO" id="GO:0005886">
    <property type="term" value="C:plasma membrane"/>
    <property type="evidence" value="ECO:0007669"/>
    <property type="project" value="UniProtKB-SubCell"/>
</dbReference>
<evidence type="ECO:0000256" key="5">
    <source>
        <dbReference type="ARBA" id="ARBA00023136"/>
    </source>
</evidence>
<evidence type="ECO:0000256" key="3">
    <source>
        <dbReference type="ARBA" id="ARBA00022692"/>
    </source>
</evidence>
<accession>A0A1I1MUW9</accession>